<keyword evidence="2" id="KW-1185">Reference proteome</keyword>
<comment type="caution">
    <text evidence="1">The sequence shown here is derived from an EMBL/GenBank/DDBJ whole genome shotgun (WGS) entry which is preliminary data.</text>
</comment>
<reference evidence="1" key="1">
    <citation type="submission" date="2022-07" db="EMBL/GenBank/DDBJ databases">
        <authorList>
            <person name="Trinca V."/>
            <person name="Uliana J.V.C."/>
            <person name="Torres T.T."/>
            <person name="Ward R.J."/>
            <person name="Monesi N."/>
        </authorList>
    </citation>
    <scope>NUCLEOTIDE SEQUENCE</scope>
    <source>
        <strain evidence="1">HSMRA1968</strain>
        <tissue evidence="1">Whole embryos</tissue>
    </source>
</reference>
<gene>
    <name evidence="1" type="ORF">Bhyg_09762</name>
</gene>
<dbReference type="Proteomes" id="UP001151699">
    <property type="component" value="Chromosome X"/>
</dbReference>
<evidence type="ECO:0000313" key="1">
    <source>
        <dbReference type="EMBL" id="KAJ6637036.1"/>
    </source>
</evidence>
<dbReference type="EMBL" id="WJQU01000003">
    <property type="protein sequence ID" value="KAJ6637036.1"/>
    <property type="molecule type" value="Genomic_DNA"/>
</dbReference>
<evidence type="ECO:0000313" key="2">
    <source>
        <dbReference type="Proteomes" id="UP001151699"/>
    </source>
</evidence>
<protein>
    <submittedName>
        <fullName evidence="1">Uncharacterized protein</fullName>
    </submittedName>
</protein>
<accession>A0A9Q0RYD6</accession>
<organism evidence="1 2">
    <name type="scientific">Pseudolycoriella hygida</name>
    <dbReference type="NCBI Taxonomy" id="35572"/>
    <lineage>
        <taxon>Eukaryota</taxon>
        <taxon>Metazoa</taxon>
        <taxon>Ecdysozoa</taxon>
        <taxon>Arthropoda</taxon>
        <taxon>Hexapoda</taxon>
        <taxon>Insecta</taxon>
        <taxon>Pterygota</taxon>
        <taxon>Neoptera</taxon>
        <taxon>Endopterygota</taxon>
        <taxon>Diptera</taxon>
        <taxon>Nematocera</taxon>
        <taxon>Sciaroidea</taxon>
        <taxon>Sciaridae</taxon>
        <taxon>Pseudolycoriella</taxon>
    </lineage>
</organism>
<proteinExistence type="predicted"/>
<name>A0A9Q0RYD6_9DIPT</name>
<sequence>MAPEKYILT</sequence>